<dbReference type="Proteomes" id="UP001060085">
    <property type="component" value="Linkage Group LG04"/>
</dbReference>
<accession>A0ACC0B548</accession>
<dbReference type="EMBL" id="CM044704">
    <property type="protein sequence ID" value="KAI5667753.1"/>
    <property type="molecule type" value="Genomic_DNA"/>
</dbReference>
<reference evidence="2" key="1">
    <citation type="journal article" date="2023" name="Nat. Plants">
        <title>Single-cell RNA sequencing provides a high-resolution roadmap for understanding the multicellular compartmentation of specialized metabolism.</title>
        <authorList>
            <person name="Sun S."/>
            <person name="Shen X."/>
            <person name="Li Y."/>
            <person name="Li Y."/>
            <person name="Wang S."/>
            <person name="Li R."/>
            <person name="Zhang H."/>
            <person name="Shen G."/>
            <person name="Guo B."/>
            <person name="Wei J."/>
            <person name="Xu J."/>
            <person name="St-Pierre B."/>
            <person name="Chen S."/>
            <person name="Sun C."/>
        </authorList>
    </citation>
    <scope>NUCLEOTIDE SEQUENCE [LARGE SCALE GENOMIC DNA]</scope>
</reference>
<comment type="caution">
    <text evidence="1">The sequence shown here is derived from an EMBL/GenBank/DDBJ whole genome shotgun (WGS) entry which is preliminary data.</text>
</comment>
<gene>
    <name evidence="1" type="ORF">M9H77_17606</name>
</gene>
<sequence>MDREQQRRRRPNLGPVADRSGRTHDRTDTASSQGLRGRHSISDIHTTLTPVDPSSAQPPYQRPPSSSYYPTASRTRPIGPVDPQLGSSFVDELLLGFQEVSPYSSQHMDYYGNSRYVPSYTLGSGEHGGDEGGEETVQAGVDDIDVHGDDLEDEAEHVKDEDEGKEDVDMGGGGTIVVVPPPSSGSRLSRGNE</sequence>
<keyword evidence="2" id="KW-1185">Reference proteome</keyword>
<name>A0ACC0B548_CATRO</name>
<organism evidence="1 2">
    <name type="scientific">Catharanthus roseus</name>
    <name type="common">Madagascar periwinkle</name>
    <name type="synonym">Vinca rosea</name>
    <dbReference type="NCBI Taxonomy" id="4058"/>
    <lineage>
        <taxon>Eukaryota</taxon>
        <taxon>Viridiplantae</taxon>
        <taxon>Streptophyta</taxon>
        <taxon>Embryophyta</taxon>
        <taxon>Tracheophyta</taxon>
        <taxon>Spermatophyta</taxon>
        <taxon>Magnoliopsida</taxon>
        <taxon>eudicotyledons</taxon>
        <taxon>Gunneridae</taxon>
        <taxon>Pentapetalae</taxon>
        <taxon>asterids</taxon>
        <taxon>lamiids</taxon>
        <taxon>Gentianales</taxon>
        <taxon>Apocynaceae</taxon>
        <taxon>Rauvolfioideae</taxon>
        <taxon>Vinceae</taxon>
        <taxon>Catharanthinae</taxon>
        <taxon>Catharanthus</taxon>
    </lineage>
</organism>
<evidence type="ECO:0000313" key="2">
    <source>
        <dbReference type="Proteomes" id="UP001060085"/>
    </source>
</evidence>
<evidence type="ECO:0000313" key="1">
    <source>
        <dbReference type="EMBL" id="KAI5667753.1"/>
    </source>
</evidence>
<proteinExistence type="predicted"/>
<protein>
    <submittedName>
        <fullName evidence="1">Uncharacterized protein</fullName>
    </submittedName>
</protein>